<evidence type="ECO:0000313" key="3">
    <source>
        <dbReference type="Proteomes" id="UP000568380"/>
    </source>
</evidence>
<evidence type="ECO:0000256" key="1">
    <source>
        <dbReference type="SAM" id="SignalP"/>
    </source>
</evidence>
<name>A0A7W7ZYD5_9ACTN</name>
<gene>
    <name evidence="2" type="ORF">HNR40_001510</name>
</gene>
<keyword evidence="1" id="KW-0732">Signal</keyword>
<dbReference type="EMBL" id="JACHIN010000001">
    <property type="protein sequence ID" value="MBB5076064.1"/>
    <property type="molecule type" value="Genomic_DNA"/>
</dbReference>
<proteinExistence type="predicted"/>
<keyword evidence="3" id="KW-1185">Reference proteome</keyword>
<feature type="chain" id="PRO_5030635978" evidence="1">
    <location>
        <begin position="25"/>
        <end position="128"/>
    </location>
</feature>
<sequence>MKRLIALVSGLALAGTLVTPPAQAAAAAPVRLKLSFGWCESACAIRIKVTNNSRRNIAWVGGTCRLHINGRYVGKGTIYVGPIRRGHSRTSTCNVVDDRLEDAWYDFEDNGGLWQRYASVKAKPYYRR</sequence>
<dbReference type="RefSeq" id="WP_184959192.1">
    <property type="nucleotide sequence ID" value="NZ_JACHIN010000001.1"/>
</dbReference>
<protein>
    <submittedName>
        <fullName evidence="2">Uncharacterized protein</fullName>
    </submittedName>
</protein>
<feature type="signal peptide" evidence="1">
    <location>
        <begin position="1"/>
        <end position="24"/>
    </location>
</feature>
<organism evidence="2 3">
    <name type="scientific">Nonomuraea endophytica</name>
    <dbReference type="NCBI Taxonomy" id="714136"/>
    <lineage>
        <taxon>Bacteria</taxon>
        <taxon>Bacillati</taxon>
        <taxon>Actinomycetota</taxon>
        <taxon>Actinomycetes</taxon>
        <taxon>Streptosporangiales</taxon>
        <taxon>Streptosporangiaceae</taxon>
        <taxon>Nonomuraea</taxon>
    </lineage>
</organism>
<comment type="caution">
    <text evidence="2">The sequence shown here is derived from an EMBL/GenBank/DDBJ whole genome shotgun (WGS) entry which is preliminary data.</text>
</comment>
<dbReference type="Proteomes" id="UP000568380">
    <property type="component" value="Unassembled WGS sequence"/>
</dbReference>
<reference evidence="2 3" key="1">
    <citation type="submission" date="2020-08" db="EMBL/GenBank/DDBJ databases">
        <title>Genomic Encyclopedia of Type Strains, Phase IV (KMG-IV): sequencing the most valuable type-strain genomes for metagenomic binning, comparative biology and taxonomic classification.</title>
        <authorList>
            <person name="Goeker M."/>
        </authorList>
    </citation>
    <scope>NUCLEOTIDE SEQUENCE [LARGE SCALE GENOMIC DNA]</scope>
    <source>
        <strain evidence="2 3">DSM 45385</strain>
    </source>
</reference>
<accession>A0A7W7ZYD5</accession>
<evidence type="ECO:0000313" key="2">
    <source>
        <dbReference type="EMBL" id="MBB5076064.1"/>
    </source>
</evidence>
<dbReference type="AlphaFoldDB" id="A0A7W7ZYD5"/>